<keyword evidence="2" id="KW-1185">Reference proteome</keyword>
<dbReference type="InterPro" id="IPR014519">
    <property type="entry name" value="UCP024492"/>
</dbReference>
<name>A0A0E3Z100_9GAMM</name>
<sequence>MFHSIGHSTRPIAEFVGMLQAADVRVLADVRAVPQSRFNPQYGRGALAAALATAGIDYRHLPALGGRRSPQPGVPAWTNAHWRGTAFQHYADYALGERFAAVLEQLRALGRAGGCALMCAEADWRQCHRRIVVDHLLHAGEPVRHLLAPGRGEPARLDPAARVDARGRLTYPADAGPGTMRDLFATD</sequence>
<dbReference type="PANTHER" id="PTHR39337">
    <property type="entry name" value="BLR5642 PROTEIN"/>
    <property type="match status" value="1"/>
</dbReference>
<dbReference type="PIRSF" id="PIRSF024492">
    <property type="entry name" value="UCP024492"/>
    <property type="match status" value="1"/>
</dbReference>
<evidence type="ECO:0000313" key="1">
    <source>
        <dbReference type="EMBL" id="AKC86848.1"/>
    </source>
</evidence>
<dbReference type="OrthoDB" id="9789109at2"/>
<proteinExistence type="predicted"/>
<dbReference type="InterPro" id="IPR007438">
    <property type="entry name" value="DUF488"/>
</dbReference>
<dbReference type="RefSeq" id="WP_052631827.1">
    <property type="nucleotide sequence ID" value="NZ_CP011144.1"/>
</dbReference>
<dbReference type="AlphaFoldDB" id="A0A0E3Z100"/>
<dbReference type="PATRIC" id="fig|314722.6.peg.1899"/>
<protein>
    <recommendedName>
        <fullName evidence="3">DNA repair protein</fullName>
    </recommendedName>
</protein>
<accession>A0A0E3Z100</accession>
<dbReference type="Pfam" id="PF04343">
    <property type="entry name" value="DUF488"/>
    <property type="match status" value="1"/>
</dbReference>
<organism evidence="1 2">
    <name type="scientific">Pseudoxanthomonas suwonensis</name>
    <dbReference type="NCBI Taxonomy" id="314722"/>
    <lineage>
        <taxon>Bacteria</taxon>
        <taxon>Pseudomonadati</taxon>
        <taxon>Pseudomonadota</taxon>
        <taxon>Gammaproteobacteria</taxon>
        <taxon>Lysobacterales</taxon>
        <taxon>Lysobacteraceae</taxon>
        <taxon>Pseudoxanthomonas</taxon>
    </lineage>
</organism>
<dbReference type="KEGG" id="psuw:WQ53_08870"/>
<dbReference type="Proteomes" id="UP000033067">
    <property type="component" value="Chromosome"/>
</dbReference>
<reference evidence="1 2" key="1">
    <citation type="journal article" date="2015" name="Genome Announc.">
        <title>Complete Genome Sequence of Pseudoxanthomonas suwonensis Strain J1, a Cellulose-Degrading Bacterium Isolated from Leaf- and Wood-Enriched Soil.</title>
        <authorList>
            <person name="Hou L."/>
            <person name="Jiang J."/>
            <person name="Xu Z."/>
            <person name="Zhou Y."/>
            <person name="Leung F.C."/>
        </authorList>
    </citation>
    <scope>NUCLEOTIDE SEQUENCE [LARGE SCALE GENOMIC DNA]</scope>
    <source>
        <strain evidence="1 2">J1</strain>
    </source>
</reference>
<evidence type="ECO:0000313" key="2">
    <source>
        <dbReference type="Proteomes" id="UP000033067"/>
    </source>
</evidence>
<dbReference type="EMBL" id="CP011144">
    <property type="protein sequence ID" value="AKC86848.1"/>
    <property type="molecule type" value="Genomic_DNA"/>
</dbReference>
<dbReference type="PANTHER" id="PTHR39337:SF1">
    <property type="entry name" value="BLR5642 PROTEIN"/>
    <property type="match status" value="1"/>
</dbReference>
<gene>
    <name evidence="1" type="ORF">WQ53_08870</name>
</gene>
<evidence type="ECO:0008006" key="3">
    <source>
        <dbReference type="Google" id="ProtNLM"/>
    </source>
</evidence>